<dbReference type="Pfam" id="PF01047">
    <property type="entry name" value="MarR"/>
    <property type="match status" value="1"/>
</dbReference>
<dbReference type="EMBL" id="CP136422">
    <property type="protein sequence ID" value="WPX72401.1"/>
    <property type="molecule type" value="Genomic_DNA"/>
</dbReference>
<keyword evidence="3" id="KW-1185">Reference proteome</keyword>
<protein>
    <recommendedName>
        <fullName evidence="1">HTH marR-type domain-containing protein</fullName>
    </recommendedName>
</protein>
<dbReference type="InterPro" id="IPR036390">
    <property type="entry name" value="WH_DNA-bd_sf"/>
</dbReference>
<organism evidence="2 3">
    <name type="scientific">Blautia producta</name>
    <dbReference type="NCBI Taxonomy" id="33035"/>
    <lineage>
        <taxon>Bacteria</taxon>
        <taxon>Bacillati</taxon>
        <taxon>Bacillota</taxon>
        <taxon>Clostridia</taxon>
        <taxon>Lachnospirales</taxon>
        <taxon>Lachnospiraceae</taxon>
        <taxon>Blautia</taxon>
    </lineage>
</organism>
<accession>A0ABZ0U5B2</accession>
<dbReference type="SUPFAM" id="SSF46785">
    <property type="entry name" value="Winged helix' DNA-binding domain"/>
    <property type="match status" value="1"/>
</dbReference>
<evidence type="ECO:0000259" key="1">
    <source>
        <dbReference type="Pfam" id="PF01047"/>
    </source>
</evidence>
<dbReference type="Proteomes" id="UP001325248">
    <property type="component" value="Chromosome"/>
</dbReference>
<sequence>MDYELELKQIVDFPRCRMYREFIRTLIADKSIRTNGCSYLFYYIVLCSYANYRTSYNRIDGIVYTVSPGEWVCHISELQVWFRCRFQHQVLSILQYFEEQHYITYSILGKNKIIKFKISDWQKDNTVLEYNYPCKKNAGFFFFTIAKVHELISIGKCSEMDIILDLWIHAIYNDPSVQGSQPGPVVYYRNNTHNPLVNYQSLGERWGISKASVSRMLKKLEEKEYITLINFKGRHGSVIYLNNYLSVMFNVSDVMIDKEEVAMTMQLPIHIPDSEEPSKCVSKCVTDDQLTVSENNLCVPKPHMKYIIQKVVELLDSQGIPCCHCEKTEYILSPLSDCKSTVIQYALSIICPFGNMKYQFELTLTSKSPDVQFALQPQQECIKQEGRI</sequence>
<dbReference type="Gene3D" id="1.10.10.10">
    <property type="entry name" value="Winged helix-like DNA-binding domain superfamily/Winged helix DNA-binding domain"/>
    <property type="match status" value="1"/>
</dbReference>
<dbReference type="InterPro" id="IPR000835">
    <property type="entry name" value="HTH_MarR-typ"/>
</dbReference>
<evidence type="ECO:0000313" key="2">
    <source>
        <dbReference type="EMBL" id="WPX72401.1"/>
    </source>
</evidence>
<evidence type="ECO:0000313" key="3">
    <source>
        <dbReference type="Proteomes" id="UP001325248"/>
    </source>
</evidence>
<feature type="domain" description="HTH marR-type" evidence="1">
    <location>
        <begin position="197"/>
        <end position="227"/>
    </location>
</feature>
<proteinExistence type="predicted"/>
<reference evidence="2" key="1">
    <citation type="submission" date="2023-10" db="EMBL/GenBank/DDBJ databases">
        <title>Genome sequence of Blautia coccoides DSM 935.</title>
        <authorList>
            <person name="Boeer T."/>
            <person name="Bengelsdorf F.R."/>
            <person name="Daniel R."/>
            <person name="Poehlein A."/>
        </authorList>
    </citation>
    <scope>NUCLEOTIDE SEQUENCE [LARGE SCALE GENOMIC DNA]</scope>
    <source>
        <strain evidence="2">DSM 935</strain>
    </source>
</reference>
<name>A0ABZ0U5B2_9FIRM</name>
<dbReference type="InterPro" id="IPR036388">
    <property type="entry name" value="WH-like_DNA-bd_sf"/>
</dbReference>
<gene>
    <name evidence="2" type="ORF">BLCOC_07370</name>
</gene>